<organism evidence="2 3">
    <name type="scientific">Planomonospora alba</name>
    <dbReference type="NCBI Taxonomy" id="161354"/>
    <lineage>
        <taxon>Bacteria</taxon>
        <taxon>Bacillati</taxon>
        <taxon>Actinomycetota</taxon>
        <taxon>Actinomycetes</taxon>
        <taxon>Streptosporangiales</taxon>
        <taxon>Streptosporangiaceae</taxon>
        <taxon>Planomonospora</taxon>
    </lineage>
</organism>
<reference evidence="3" key="1">
    <citation type="journal article" date="2019" name="Int. J. Syst. Evol. Microbiol.">
        <title>The Global Catalogue of Microorganisms (GCM) 10K type strain sequencing project: providing services to taxonomists for standard genome sequencing and annotation.</title>
        <authorList>
            <consortium name="The Broad Institute Genomics Platform"/>
            <consortium name="The Broad Institute Genome Sequencing Center for Infectious Disease"/>
            <person name="Wu L."/>
            <person name="Ma J."/>
        </authorList>
    </citation>
    <scope>NUCLEOTIDE SEQUENCE [LARGE SCALE GENOMIC DNA]</scope>
    <source>
        <strain evidence="3">JCM 9373</strain>
    </source>
</reference>
<keyword evidence="3" id="KW-1185">Reference proteome</keyword>
<dbReference type="Proteomes" id="UP001500320">
    <property type="component" value="Unassembled WGS sequence"/>
</dbReference>
<sequence>MTQLIVAVHGATGTQGTRIARRLRAAGHHVRPLSSASADLTDTAALLRAYDGADAVVVHLPQVFDPLAVAQAESVLAALGKAGVPRAVFNPGMPLPPGPVGAPFVDARVLLGDRLPERVEHSWVIGPAGPYLENLLQPWSVRRVLRHGELAYPLPPQAPVPWGTLDDVGDVIAETLAQAPPSARLIVSGPEAVTGDRLAAAVAAAAGRPVRYAQVGPAEYGRLIEPVVGAAAAAGIAAVYERDAAAPSPPPPPGLLRPGATTVEEWAAQADWTA</sequence>
<dbReference type="RefSeq" id="WP_344860923.1">
    <property type="nucleotide sequence ID" value="NZ_BAAAUT010000027.1"/>
</dbReference>
<comment type="caution">
    <text evidence="2">The sequence shown here is derived from an EMBL/GenBank/DDBJ whole genome shotgun (WGS) entry which is preliminary data.</text>
</comment>
<dbReference type="InterPro" id="IPR051164">
    <property type="entry name" value="NmrA-like_oxidored"/>
</dbReference>
<dbReference type="EMBL" id="BAAAUT010000027">
    <property type="protein sequence ID" value="GAA3141968.1"/>
    <property type="molecule type" value="Genomic_DNA"/>
</dbReference>
<evidence type="ECO:0000256" key="1">
    <source>
        <dbReference type="ARBA" id="ARBA00022857"/>
    </source>
</evidence>
<name>A0ABP6NAR9_9ACTN</name>
<accession>A0ABP6NAR9</accession>
<dbReference type="PANTHER" id="PTHR42748">
    <property type="entry name" value="NITROGEN METABOLITE REPRESSION PROTEIN NMRA FAMILY MEMBER"/>
    <property type="match status" value="1"/>
</dbReference>
<keyword evidence="1" id="KW-0521">NADP</keyword>
<dbReference type="PANTHER" id="PTHR42748:SF7">
    <property type="entry name" value="NMRA LIKE REDOX SENSOR 1-RELATED"/>
    <property type="match status" value="1"/>
</dbReference>
<dbReference type="SUPFAM" id="SSF51735">
    <property type="entry name" value="NAD(P)-binding Rossmann-fold domains"/>
    <property type="match status" value="1"/>
</dbReference>
<gene>
    <name evidence="2" type="ORF">GCM10010466_36180</name>
</gene>
<evidence type="ECO:0000313" key="2">
    <source>
        <dbReference type="EMBL" id="GAA3141968.1"/>
    </source>
</evidence>
<evidence type="ECO:0000313" key="3">
    <source>
        <dbReference type="Proteomes" id="UP001500320"/>
    </source>
</evidence>
<protein>
    <submittedName>
        <fullName evidence="2">NmrA family NAD(P)-binding protein</fullName>
    </submittedName>
</protein>
<dbReference type="InterPro" id="IPR036291">
    <property type="entry name" value="NAD(P)-bd_dom_sf"/>
</dbReference>
<proteinExistence type="predicted"/>
<dbReference type="Gene3D" id="3.40.50.720">
    <property type="entry name" value="NAD(P)-binding Rossmann-like Domain"/>
    <property type="match status" value="1"/>
</dbReference>